<proteinExistence type="predicted"/>
<feature type="region of interest" description="Disordered" evidence="2">
    <location>
        <begin position="805"/>
        <end position="825"/>
    </location>
</feature>
<evidence type="ECO:0000259" key="3">
    <source>
        <dbReference type="Pfam" id="PF24782"/>
    </source>
</evidence>
<feature type="compositionally biased region" description="Basic and acidic residues" evidence="2">
    <location>
        <begin position="1480"/>
        <end position="1490"/>
    </location>
</feature>
<feature type="compositionally biased region" description="Basic and acidic residues" evidence="2">
    <location>
        <begin position="1565"/>
        <end position="1576"/>
    </location>
</feature>
<evidence type="ECO:0000313" key="4">
    <source>
        <dbReference type="EMBL" id="KAG0580567.1"/>
    </source>
</evidence>
<gene>
    <name evidence="4" type="ORF">KC19_4G183100</name>
</gene>
<dbReference type="Gene3D" id="2.130.10.10">
    <property type="entry name" value="YVTN repeat-like/Quinoprotein amine dehydrogenase"/>
    <property type="match status" value="4"/>
</dbReference>
<feature type="region of interest" description="Disordered" evidence="2">
    <location>
        <begin position="1027"/>
        <end position="1060"/>
    </location>
</feature>
<reference evidence="4" key="1">
    <citation type="submission" date="2020-06" db="EMBL/GenBank/DDBJ databases">
        <title>WGS assembly of Ceratodon purpureus strain R40.</title>
        <authorList>
            <person name="Carey S.B."/>
            <person name="Jenkins J."/>
            <person name="Shu S."/>
            <person name="Lovell J.T."/>
            <person name="Sreedasyam A."/>
            <person name="Maumus F."/>
            <person name="Tiley G.P."/>
            <person name="Fernandez-Pozo N."/>
            <person name="Barry K."/>
            <person name="Chen C."/>
            <person name="Wang M."/>
            <person name="Lipzen A."/>
            <person name="Daum C."/>
            <person name="Saski C.A."/>
            <person name="Payton A.C."/>
            <person name="Mcbreen J.C."/>
            <person name="Conrad R.E."/>
            <person name="Kollar L.M."/>
            <person name="Olsson S."/>
            <person name="Huttunen S."/>
            <person name="Landis J.B."/>
            <person name="Wickett N.J."/>
            <person name="Johnson M.G."/>
            <person name="Rensing S.A."/>
            <person name="Grimwood J."/>
            <person name="Schmutz J."/>
            <person name="Mcdaniel S.F."/>
        </authorList>
    </citation>
    <scope>NUCLEOTIDE SEQUENCE</scope>
    <source>
        <strain evidence="4">R40</strain>
    </source>
</reference>
<feature type="repeat" description="WD" evidence="1">
    <location>
        <begin position="111"/>
        <end position="154"/>
    </location>
</feature>
<dbReference type="InterPro" id="IPR052779">
    <property type="entry name" value="WDR62"/>
</dbReference>
<dbReference type="PROSITE" id="PS50082">
    <property type="entry name" value="WD_REPEATS_2"/>
    <property type="match status" value="3"/>
</dbReference>
<feature type="compositionally biased region" description="Basic and acidic residues" evidence="2">
    <location>
        <begin position="1517"/>
        <end position="1541"/>
    </location>
</feature>
<dbReference type="InterPro" id="IPR056162">
    <property type="entry name" value="WD40_MABP1-WDR62_2nd"/>
</dbReference>
<dbReference type="Pfam" id="PF24782">
    <property type="entry name" value="WD40_MABP1-WDR62_2nd"/>
    <property type="match status" value="1"/>
</dbReference>
<feature type="region of interest" description="Disordered" evidence="2">
    <location>
        <begin position="1073"/>
        <end position="1093"/>
    </location>
</feature>
<evidence type="ECO:0000256" key="2">
    <source>
        <dbReference type="SAM" id="MobiDB-lite"/>
    </source>
</evidence>
<feature type="region of interest" description="Disordered" evidence="2">
    <location>
        <begin position="762"/>
        <end position="787"/>
    </location>
</feature>
<feature type="compositionally biased region" description="Polar residues" evidence="2">
    <location>
        <begin position="1542"/>
        <end position="1563"/>
    </location>
</feature>
<feature type="domain" description="MABP1/WDR62 second WD40" evidence="3">
    <location>
        <begin position="384"/>
        <end position="744"/>
    </location>
</feature>
<dbReference type="EMBL" id="CM026424">
    <property type="protein sequence ID" value="KAG0580567.1"/>
    <property type="molecule type" value="Genomic_DNA"/>
</dbReference>
<feature type="repeat" description="WD" evidence="1">
    <location>
        <begin position="711"/>
        <end position="744"/>
    </location>
</feature>
<evidence type="ECO:0000256" key="1">
    <source>
        <dbReference type="PROSITE-ProRule" id="PRU00221"/>
    </source>
</evidence>
<dbReference type="Pfam" id="PF00400">
    <property type="entry name" value="WD40"/>
    <property type="match status" value="1"/>
</dbReference>
<sequence>MRLLKRKARKPEGCGKLELERVIGLTTTSASGLSCNPSTGELAYLAGAVVVVYNVKTNCQTRFLMAPKSAKAFTCIAYSGQGGRLLAAGESGHQPGVIVWEVAVGTCVAELRTHKHGVSNVQFSPNGKHLVSVGVPNDGHVCLWDWRSGTLLAKSRASTASQPACALQFASDGSFFVTGGIRHLKHWVIGLPKARSAGGNGAIGMEGKTVKLGSQKDSSFVAILSAPPSKDATTVTPDFQPLYALSAAGILCLLHCGLAIEKWVDLKVRHGYALAISDAHVGCACSDGIVRVFMHGSLAYAVTLPRPAPYGYHGLTDANVGASLAVGNRTQPGIRFPDAIACSFLQEGHTLAVIYGDHSLLVWDVQSFSKIGRYRTLLSHNSCIWDVSLLPTPQQAPALQLVNEKDCSPAGAFVTCSADGSIRLWNLGSGQEKSSVGLNAASPPTARPANIYSKDVLGVLYMDNRGDQKEKNANGATDEEFVDSLHGFRTICASPDGQHLAAGDRNGNLRIYDLNTLQLISFKEAHNGELLSLSFTSNTTERLVDEPVCMPLLASGGRDRLIHVYDVNRGYDVVETLDDHSASVTTVKFACSGSKLLSCSADKTVVFRNVAASGAGCKSTRYHQELSPRGTFYDIDTDPCDKLAVAVGQDKKLSVLNLTSGKTVRYLKPEGDVGEPFKVRLDPSGMYVVCSHSDRIMRVYDFLNGELLAHASGHAEIITGMIFLSDCRRLVSVSGDSCIFIWRLPLNMSRCMRKRCIANAESRPPPRCLQSAPTQSPGRVESTISNPRRLDQAIPFDPLDVKTKEVNHKDRKESSGPMKHGEGIFPPAIVNDSSYKVIDRPHTEPGECKKRFGRDGYRAISEARREAGHSVASSNIRSYPAEDLGTNVLDNTSESQALQHEGSPMLSAQDTLRREPHWKTVHTVFFGENDYSHDEPTSTAGPRELATCDIDRRNRASNGDISSNTMNNPLNILEEIVTEKLSLDTEKKNLQTTFDSEDEDGVVTEVSDDGEGAETHESVVVLDKTRYSDAEGEKPERAGTCDGTKSGRERIEMSSRRGQSLGSFDAFTQETLDRPAQSKQVGRNPKQDNTDGEIKRIPTLESPKISIDTELIKDNDAGGDDDGFQSCKELFSGRFHKLATNRKVEELDRSSFSTRFFARTDSSHPHSPWFDTLSTKPDRVFSGTETQALLQEDDLENNPGRLLAAERERLKLRERQDKMAIEVQRMRERLVNLGIAVAEIAHDGDSTDRKWDGEDKFSEYTLPLESPSKRSAFAAAEFRESCMPSPPSEPPGSAQYGAKIASNFFLHDRIGDGTESVCLDVVDKKNCNGLPPGESYSLGAAAPCTIGTPRTPRTPSSTHKLRNLDGRKIDLWQIKAREDPEGRKEETVEEEEEIPLAAQIPIVKLAEKPVDKQGTAINLVPSIFRPIKIPSKAELGRVLAHRGERNVAERLLTTQGHNPCSRATGPLDKSLETDLAERKENETVVNHKDTMSSLGKLSPTFGRELISRENILPNSEEGNRNEELRPDGHHSSIERKTDNHASKPTCTFPSCKETLSSSNTFEESNLGKREMSHQPEAEIQGDAQLIRTQRLFGRCKSVDINEFLGEIPGVEAHAPLPGPSFGTLSEEHYTSTPSLPRPVEDYQKSLYDLMEAADRASSLFGEVRTVCRRTTNTPSEAPCTTSTSLSPDILSISRTYQRLLPGTLQTVQRLADEAAACGLPCSKAMRSVDDDSLNNFSPALDLISSSATGSSIFQSRPGTGASSSLASVVDVEGFISRYSETLASQVLALVHKALPGRQT</sequence>
<dbReference type="InterPro" id="IPR036322">
    <property type="entry name" value="WD40_repeat_dom_sf"/>
</dbReference>
<dbReference type="InterPro" id="IPR001680">
    <property type="entry name" value="WD40_rpt"/>
</dbReference>
<dbReference type="PANTHER" id="PTHR45589:SF1">
    <property type="entry name" value="WD REPEAT DOMAIN 62, ISOFORM G"/>
    <property type="match status" value="1"/>
</dbReference>
<keyword evidence="5" id="KW-1185">Reference proteome</keyword>
<organism evidence="4 5">
    <name type="scientific">Ceratodon purpureus</name>
    <name type="common">Fire moss</name>
    <name type="synonym">Dicranum purpureum</name>
    <dbReference type="NCBI Taxonomy" id="3225"/>
    <lineage>
        <taxon>Eukaryota</taxon>
        <taxon>Viridiplantae</taxon>
        <taxon>Streptophyta</taxon>
        <taxon>Embryophyta</taxon>
        <taxon>Bryophyta</taxon>
        <taxon>Bryophytina</taxon>
        <taxon>Bryopsida</taxon>
        <taxon>Dicranidae</taxon>
        <taxon>Pseudoditrichales</taxon>
        <taxon>Ditrichaceae</taxon>
        <taxon>Ceratodon</taxon>
    </lineage>
</organism>
<accession>A0A8T0IC97</accession>
<dbReference type="PANTHER" id="PTHR45589">
    <property type="entry name" value="WD REPEAT DOMAIN 62, ISOFORM G"/>
    <property type="match status" value="1"/>
</dbReference>
<dbReference type="Proteomes" id="UP000822688">
    <property type="component" value="Chromosome 4"/>
</dbReference>
<name>A0A8T0IC97_CERPU</name>
<evidence type="ECO:0000313" key="5">
    <source>
        <dbReference type="Proteomes" id="UP000822688"/>
    </source>
</evidence>
<dbReference type="SUPFAM" id="SSF50978">
    <property type="entry name" value="WD40 repeat-like"/>
    <property type="match status" value="2"/>
</dbReference>
<feature type="repeat" description="WD" evidence="1">
    <location>
        <begin position="413"/>
        <end position="435"/>
    </location>
</feature>
<dbReference type="SMART" id="SM00320">
    <property type="entry name" value="WD40"/>
    <property type="match status" value="11"/>
</dbReference>
<feature type="compositionally biased region" description="Basic and acidic residues" evidence="2">
    <location>
        <begin position="805"/>
        <end position="822"/>
    </location>
</feature>
<feature type="compositionally biased region" description="Polar residues" evidence="2">
    <location>
        <begin position="771"/>
        <end position="786"/>
    </location>
</feature>
<feature type="region of interest" description="Disordered" evidence="2">
    <location>
        <begin position="1480"/>
        <end position="1576"/>
    </location>
</feature>
<keyword evidence="1" id="KW-0853">WD repeat</keyword>
<dbReference type="InterPro" id="IPR015943">
    <property type="entry name" value="WD40/YVTN_repeat-like_dom_sf"/>
</dbReference>
<comment type="caution">
    <text evidence="4">The sequence shown here is derived from an EMBL/GenBank/DDBJ whole genome shotgun (WGS) entry which is preliminary data.</text>
</comment>
<feature type="compositionally biased region" description="Basic and acidic residues" evidence="2">
    <location>
        <begin position="1027"/>
        <end position="1055"/>
    </location>
</feature>
<protein>
    <recommendedName>
        <fullName evidence="3">MABP1/WDR62 second WD40 domain-containing protein</fullName>
    </recommendedName>
</protein>
<dbReference type="PROSITE" id="PS51257">
    <property type="entry name" value="PROKAR_LIPOPROTEIN"/>
    <property type="match status" value="1"/>
</dbReference>